<dbReference type="InterPro" id="IPR022655">
    <property type="entry name" value="DUF1553"/>
</dbReference>
<sequence>MAERGLKSRRRETRGYHVVLAALALLPLDVAGARGEGLDYNQDVRPVLSDACFHCHGTDPSTREADLRLDRWESHADYEFYGAEMAIDRDDPEYSALLDRIRSDDPEHQMPPPESGKTLSDEGRAVLERWVAEGAEYQPHWAFAAPERPPLPDVAKDPWVRNPIDAFVLARLRAEGLEPSPRADAETLRRRLCLDLVGLPPAFDAAVAAAPIQSDAQYDRAVERLLASPHFGERWGRDWLDAARYADSNGYEKDRPRDVWLYRDWVIRAMNDDMPYSQFVVKQVAGDLLPKKSQDNLVATTFLRNSMVNEEGGIDPEQFRMEGLFDRMDAIGKSVLGLTLQCAQCHTHKYDPLTHTDYFRTLAFLNGGVEANAVAYTDEDRTTVDRIESETRRIEQELASSTADWRERLADWERDQAGGEGRWTVVRPEVDGTGGQKHYLQEDGSVLARGYAPSQITTEFAAVIDSPRVTAFRLELMTDPTLPYGGPGRSLKGLCALSEFKVVLKGADGQQDRELAFDRATADVSPPVEPLADIFDDGKDIERVTGPATMAIDGDEATAWGIDVGPGRSNVSRKAVFVLKEPLDEAEGRRVVFKLVQMHGQDYMKDIYSNGLGRFRFSITDDPTPSADPLPFAVRRALTKRPDERSDEEDRLVFSHWRTAVAEWKEANERIERLEEGRPQGMSQLVMQRRDKPRVTHRLDRGEFTKPAEVVEPGVPAFLHSLEVENPTRLDFARWLVDRRSPTTARTIVNRVWQSYFGQGIVATPGDFGAQGAPPSHPKLLDWLAVELMDSGWRLKHLHRLIVGSATYQQSSVVSPELLEADPSNALLTRGARFRVDAEVVRDVALTASGLLNPALGGPGVYPPAPAFLFKQPVSFAPKPWDFDQDNDKYRRAVYTFRYRTTLYPVYQAFDAPSGDVSCVRRNRSNTPLQALALLNEELFVECAQNLAAETLSQPRLDDAERIAWVYERCLAREPEARESAVLTGFLDNQRERFAAGDADPNELVGDVPSDAEPVELAAWTALSRVVLSLDETITKE</sequence>
<dbReference type="OrthoDB" id="127107at2"/>
<dbReference type="InterPro" id="IPR011429">
    <property type="entry name" value="Cyt_c_Planctomycete-type"/>
</dbReference>
<dbReference type="PANTHER" id="PTHR35889">
    <property type="entry name" value="CYCLOINULO-OLIGOSACCHARIDE FRUCTANOTRANSFERASE-RELATED"/>
    <property type="match status" value="1"/>
</dbReference>
<dbReference type="Pfam" id="PF07635">
    <property type="entry name" value="PSCyt1"/>
    <property type="match status" value="1"/>
</dbReference>
<dbReference type="Proteomes" id="UP000315440">
    <property type="component" value="Unassembled WGS sequence"/>
</dbReference>
<evidence type="ECO:0000259" key="1">
    <source>
        <dbReference type="Pfam" id="PF07583"/>
    </source>
</evidence>
<reference evidence="4 5" key="1">
    <citation type="submission" date="2019-02" db="EMBL/GenBank/DDBJ databases">
        <title>Deep-cultivation of Planctomycetes and their phenomic and genomic characterization uncovers novel biology.</title>
        <authorList>
            <person name="Wiegand S."/>
            <person name="Jogler M."/>
            <person name="Boedeker C."/>
            <person name="Pinto D."/>
            <person name="Vollmers J."/>
            <person name="Rivas-Marin E."/>
            <person name="Kohn T."/>
            <person name="Peeters S.H."/>
            <person name="Heuer A."/>
            <person name="Rast P."/>
            <person name="Oberbeckmann S."/>
            <person name="Bunk B."/>
            <person name="Jeske O."/>
            <person name="Meyerdierks A."/>
            <person name="Storesund J.E."/>
            <person name="Kallscheuer N."/>
            <person name="Luecker S."/>
            <person name="Lage O.M."/>
            <person name="Pohl T."/>
            <person name="Merkel B.J."/>
            <person name="Hornburger P."/>
            <person name="Mueller R.-W."/>
            <person name="Bruemmer F."/>
            <person name="Labrenz M."/>
            <person name="Spormann A.M."/>
            <person name="Op Den Camp H."/>
            <person name="Overmann J."/>
            <person name="Amann R."/>
            <person name="Jetten M.S.M."/>
            <person name="Mascher T."/>
            <person name="Medema M.H."/>
            <person name="Devos D.P."/>
            <person name="Kaster A.-K."/>
            <person name="Ovreas L."/>
            <person name="Rohde M."/>
            <person name="Galperin M.Y."/>
            <person name="Jogler C."/>
        </authorList>
    </citation>
    <scope>NUCLEOTIDE SEQUENCE [LARGE SCALE GENOMIC DNA]</scope>
    <source>
        <strain evidence="4 5">Mal64</strain>
    </source>
</reference>
<evidence type="ECO:0000313" key="5">
    <source>
        <dbReference type="Proteomes" id="UP000315440"/>
    </source>
</evidence>
<dbReference type="EMBL" id="SJPQ01000001">
    <property type="protein sequence ID" value="TWT91065.1"/>
    <property type="molecule type" value="Genomic_DNA"/>
</dbReference>
<feature type="domain" description="DUF1549" evidence="1">
    <location>
        <begin position="163"/>
        <end position="366"/>
    </location>
</feature>
<evidence type="ECO:0000259" key="3">
    <source>
        <dbReference type="Pfam" id="PF07635"/>
    </source>
</evidence>
<protein>
    <submittedName>
        <fullName evidence="4">Planctomycete cytochrome C</fullName>
    </submittedName>
</protein>
<feature type="domain" description="DUF1553" evidence="2">
    <location>
        <begin position="728"/>
        <end position="986"/>
    </location>
</feature>
<evidence type="ECO:0000259" key="2">
    <source>
        <dbReference type="Pfam" id="PF07587"/>
    </source>
</evidence>
<gene>
    <name evidence="4" type="ORF">Mal64_14640</name>
</gene>
<dbReference type="RefSeq" id="WP_146398470.1">
    <property type="nucleotide sequence ID" value="NZ_SJPQ01000001.1"/>
</dbReference>
<keyword evidence="5" id="KW-1185">Reference proteome</keyword>
<dbReference type="PANTHER" id="PTHR35889:SF3">
    <property type="entry name" value="F-BOX DOMAIN-CONTAINING PROTEIN"/>
    <property type="match status" value="1"/>
</dbReference>
<name>A0A5C5ZVB9_9BACT</name>
<proteinExistence type="predicted"/>
<accession>A0A5C5ZVB9</accession>
<dbReference type="AlphaFoldDB" id="A0A5C5ZVB9"/>
<organism evidence="4 5">
    <name type="scientific">Pseudobythopirellula maris</name>
    <dbReference type="NCBI Taxonomy" id="2527991"/>
    <lineage>
        <taxon>Bacteria</taxon>
        <taxon>Pseudomonadati</taxon>
        <taxon>Planctomycetota</taxon>
        <taxon>Planctomycetia</taxon>
        <taxon>Pirellulales</taxon>
        <taxon>Lacipirellulaceae</taxon>
        <taxon>Pseudobythopirellula</taxon>
    </lineage>
</organism>
<dbReference type="Pfam" id="PF07583">
    <property type="entry name" value="PSCyt2"/>
    <property type="match status" value="1"/>
</dbReference>
<evidence type="ECO:0000313" key="4">
    <source>
        <dbReference type="EMBL" id="TWT91065.1"/>
    </source>
</evidence>
<dbReference type="Pfam" id="PF07587">
    <property type="entry name" value="PSD1"/>
    <property type="match status" value="1"/>
</dbReference>
<feature type="domain" description="Cytochrome C Planctomycete-type" evidence="3">
    <location>
        <begin position="52"/>
        <end position="114"/>
    </location>
</feature>
<dbReference type="InterPro" id="IPR011444">
    <property type="entry name" value="DUF1549"/>
</dbReference>
<comment type="caution">
    <text evidence="4">The sequence shown here is derived from an EMBL/GenBank/DDBJ whole genome shotgun (WGS) entry which is preliminary data.</text>
</comment>